<dbReference type="WBParaSite" id="TREG1_144640.1">
    <property type="protein sequence ID" value="TREG1_144640.1"/>
    <property type="gene ID" value="TREG1_144640"/>
</dbReference>
<reference evidence="2 3" key="2">
    <citation type="submission" date="2023-11" db="UniProtKB">
        <authorList>
            <consortium name="WormBaseParasite"/>
        </authorList>
    </citation>
    <scope>IDENTIFICATION</scope>
</reference>
<keyword evidence="1" id="KW-1185">Reference proteome</keyword>
<reference evidence="1" key="1">
    <citation type="submission" date="2022-06" db="EMBL/GenBank/DDBJ databases">
        <authorList>
            <person name="Berger JAMES D."/>
            <person name="Berger JAMES D."/>
        </authorList>
    </citation>
    <scope>NUCLEOTIDE SEQUENCE [LARGE SCALE GENOMIC DNA]</scope>
</reference>
<protein>
    <submittedName>
        <fullName evidence="2 3">Uncharacterized protein</fullName>
    </submittedName>
</protein>
<dbReference type="WBParaSite" id="TREG1_144630.2">
    <property type="protein sequence ID" value="TREG1_144630.2"/>
    <property type="gene ID" value="TREG1_144630"/>
</dbReference>
<accession>A0AA85J4W6</accession>
<sequence>MRTPFFGATSGRSRHYNLLSPQHALRWLKNGHKSDRLRYHGFGAQWYASISLRVNNVSAYNTKFLLP</sequence>
<dbReference type="AlphaFoldDB" id="A0AA85J4W6"/>
<evidence type="ECO:0000313" key="2">
    <source>
        <dbReference type="WBParaSite" id="TREG1_144630.1"/>
    </source>
</evidence>
<dbReference type="WBParaSite" id="TREG1_144630.1">
    <property type="protein sequence ID" value="TREG1_144630.1"/>
    <property type="gene ID" value="TREG1_144630"/>
</dbReference>
<evidence type="ECO:0000313" key="3">
    <source>
        <dbReference type="WBParaSite" id="TREG1_144630.2"/>
    </source>
</evidence>
<evidence type="ECO:0000313" key="4">
    <source>
        <dbReference type="WBParaSite" id="TREG1_144640.2"/>
    </source>
</evidence>
<name>A0AA85J4W6_TRIRE</name>
<dbReference type="Proteomes" id="UP000050795">
    <property type="component" value="Unassembled WGS sequence"/>
</dbReference>
<organism evidence="1 4">
    <name type="scientific">Trichobilharzia regenti</name>
    <name type="common">Nasal bird schistosome</name>
    <dbReference type="NCBI Taxonomy" id="157069"/>
    <lineage>
        <taxon>Eukaryota</taxon>
        <taxon>Metazoa</taxon>
        <taxon>Spiralia</taxon>
        <taxon>Lophotrochozoa</taxon>
        <taxon>Platyhelminthes</taxon>
        <taxon>Trematoda</taxon>
        <taxon>Digenea</taxon>
        <taxon>Strigeidida</taxon>
        <taxon>Schistosomatoidea</taxon>
        <taxon>Schistosomatidae</taxon>
        <taxon>Trichobilharzia</taxon>
    </lineage>
</organism>
<dbReference type="WBParaSite" id="TREG1_144640.2">
    <property type="protein sequence ID" value="TREG1_144640.2"/>
    <property type="gene ID" value="TREG1_144640"/>
</dbReference>
<proteinExistence type="predicted"/>
<evidence type="ECO:0000313" key="1">
    <source>
        <dbReference type="Proteomes" id="UP000050795"/>
    </source>
</evidence>